<comment type="cofactor">
    <cofactor evidence="1">
        <name>Zn(2+)</name>
        <dbReference type="ChEBI" id="CHEBI:29105"/>
    </cofactor>
</comment>
<protein>
    <recommendedName>
        <fullName evidence="19">Peptidase M1 membrane alanine aminopeptidase domain-containing protein</fullName>
    </recommendedName>
</protein>
<dbReference type="Gene3D" id="1.10.390.10">
    <property type="entry name" value="Neutral Protease Domain 2"/>
    <property type="match status" value="1"/>
</dbReference>
<evidence type="ECO:0000256" key="3">
    <source>
        <dbReference type="ARBA" id="ARBA00010136"/>
    </source>
</evidence>
<keyword evidence="18" id="KW-1185">Reference proteome</keyword>
<evidence type="ECO:0000256" key="1">
    <source>
        <dbReference type="ARBA" id="ARBA00001947"/>
    </source>
</evidence>
<evidence type="ECO:0000256" key="2">
    <source>
        <dbReference type="ARBA" id="ARBA00004609"/>
    </source>
</evidence>
<evidence type="ECO:0000256" key="7">
    <source>
        <dbReference type="ARBA" id="ARBA00022723"/>
    </source>
</evidence>
<dbReference type="InterPro" id="IPR014782">
    <property type="entry name" value="Peptidase_M1_dom"/>
</dbReference>
<evidence type="ECO:0000259" key="16">
    <source>
        <dbReference type="Pfam" id="PF11838"/>
    </source>
</evidence>
<dbReference type="PANTHER" id="PTHR11533">
    <property type="entry name" value="PROTEASE M1 ZINC METALLOPROTEASE"/>
    <property type="match status" value="1"/>
</dbReference>
<keyword evidence="14" id="KW-0449">Lipoprotein</keyword>
<dbReference type="GO" id="GO:0042277">
    <property type="term" value="F:peptide binding"/>
    <property type="evidence" value="ECO:0007669"/>
    <property type="project" value="TreeGrafter"/>
</dbReference>
<comment type="caution">
    <text evidence="17">The sequence shown here is derived from an EMBL/GenBank/DDBJ whole genome shotgun (WGS) entry which is preliminary data.</text>
</comment>
<keyword evidence="6" id="KW-0645">Protease</keyword>
<dbReference type="SUPFAM" id="SSF55486">
    <property type="entry name" value="Metalloproteases ('zincins'), catalytic domain"/>
    <property type="match status" value="1"/>
</dbReference>
<proteinExistence type="inferred from homology"/>
<evidence type="ECO:0000256" key="13">
    <source>
        <dbReference type="ARBA" id="ARBA00023180"/>
    </source>
</evidence>
<dbReference type="Pfam" id="PF11838">
    <property type="entry name" value="ERAP1_C"/>
    <property type="match status" value="1"/>
</dbReference>
<dbReference type="GO" id="GO:0070006">
    <property type="term" value="F:metalloaminopeptidase activity"/>
    <property type="evidence" value="ECO:0007669"/>
    <property type="project" value="TreeGrafter"/>
</dbReference>
<feature type="domain" description="ERAP1-like C-terminal" evidence="16">
    <location>
        <begin position="297"/>
        <end position="369"/>
    </location>
</feature>
<name>A0A484ARD2_DRONA</name>
<dbReference type="EMBL" id="LSRL02003647">
    <property type="protein sequence ID" value="TDG38430.1"/>
    <property type="molecule type" value="Genomic_DNA"/>
</dbReference>
<evidence type="ECO:0000256" key="9">
    <source>
        <dbReference type="ARBA" id="ARBA00022801"/>
    </source>
</evidence>
<evidence type="ECO:0000256" key="10">
    <source>
        <dbReference type="ARBA" id="ARBA00022833"/>
    </source>
</evidence>
<feature type="domain" description="Peptidase M1 membrane alanine aminopeptidase" evidence="15">
    <location>
        <begin position="20"/>
        <end position="200"/>
    </location>
</feature>
<dbReference type="STRING" id="7232.A0A484ARD2"/>
<evidence type="ECO:0000313" key="18">
    <source>
        <dbReference type="Proteomes" id="UP000295192"/>
    </source>
</evidence>
<comment type="subcellular location">
    <subcellularLocation>
        <location evidence="2">Cell membrane</location>
        <topology evidence="2">Lipid-anchor</topology>
        <topology evidence="2">GPI-anchor</topology>
    </subcellularLocation>
</comment>
<keyword evidence="8" id="KW-0732">Signal</keyword>
<dbReference type="GO" id="GO:0006508">
    <property type="term" value="P:proteolysis"/>
    <property type="evidence" value="ECO:0007669"/>
    <property type="project" value="UniProtKB-KW"/>
</dbReference>
<dbReference type="AlphaFoldDB" id="A0A484ARD2"/>
<dbReference type="GO" id="GO:0005737">
    <property type="term" value="C:cytoplasm"/>
    <property type="evidence" value="ECO:0007669"/>
    <property type="project" value="TreeGrafter"/>
</dbReference>
<feature type="non-terminal residue" evidence="17">
    <location>
        <position position="1"/>
    </location>
</feature>
<dbReference type="PANTHER" id="PTHR11533:SF301">
    <property type="entry name" value="AMINOPEPTIDASE"/>
    <property type="match status" value="1"/>
</dbReference>
<keyword evidence="7" id="KW-0479">Metal-binding</keyword>
<organism evidence="17 18">
    <name type="scientific">Drosophila navojoa</name>
    <name type="common">Fruit fly</name>
    <dbReference type="NCBI Taxonomy" id="7232"/>
    <lineage>
        <taxon>Eukaryota</taxon>
        <taxon>Metazoa</taxon>
        <taxon>Ecdysozoa</taxon>
        <taxon>Arthropoda</taxon>
        <taxon>Hexapoda</taxon>
        <taxon>Insecta</taxon>
        <taxon>Pterygota</taxon>
        <taxon>Neoptera</taxon>
        <taxon>Endopterygota</taxon>
        <taxon>Diptera</taxon>
        <taxon>Brachycera</taxon>
        <taxon>Muscomorpha</taxon>
        <taxon>Ephydroidea</taxon>
        <taxon>Drosophilidae</taxon>
        <taxon>Drosophila</taxon>
    </lineage>
</organism>
<keyword evidence="10" id="KW-0862">Zinc</keyword>
<dbReference type="OMA" id="WLYKAFE"/>
<dbReference type="Proteomes" id="UP000295192">
    <property type="component" value="Unassembled WGS sequence"/>
</dbReference>
<gene>
    <name evidence="17" type="ORF">AWZ03_015148</name>
</gene>
<dbReference type="Gene3D" id="2.60.40.1910">
    <property type="match status" value="1"/>
</dbReference>
<sequence length="369" mass="43542">GELFQQPYQELGNDVLQYATTPRLSQVSANNWGLVIAKDNVFLEQPGVTDGWSDKELTIRNIAQENSHMWFGNSITCLWWSHIWLHEGFARYYEYFLGHQLYPDYQLDQQFLVQTLHEALLFDSQNITQPMTSAQVNINTPGDINYKFERIAFAKAASVIRMWSILMGEENFKTAIRNFLREYRLSTVTPPMLYVHLTENWPKEQHVTLNALYYDFNIKVGYPRIIVSLDEDNQTFRFEQKRFLLNSTDGSNPNLRYTTPISWTTNLGRNFQNLTPNFYFESHETFYRGRMNKPFDWIIVNIKQAFYYRVHYQPPLLGRIQKALTKADHSEIPVENRAAIIDDLFNFALAELIDYVEVFEFMEYMSTET</sequence>
<dbReference type="InterPro" id="IPR050344">
    <property type="entry name" value="Peptidase_M1_aminopeptidases"/>
</dbReference>
<evidence type="ECO:0000256" key="4">
    <source>
        <dbReference type="ARBA" id="ARBA00022475"/>
    </source>
</evidence>
<comment type="similarity">
    <text evidence="3">Belongs to the peptidase M1 family.</text>
</comment>
<dbReference type="GO" id="GO:0008270">
    <property type="term" value="F:zinc ion binding"/>
    <property type="evidence" value="ECO:0007669"/>
    <property type="project" value="InterPro"/>
</dbReference>
<dbReference type="InterPro" id="IPR027268">
    <property type="entry name" value="Peptidase_M4/M1_CTD_sf"/>
</dbReference>
<reference evidence="17 18" key="1">
    <citation type="journal article" date="2019" name="J. Hered.">
        <title>An Improved Genome Assembly for Drosophila navojoa, the Basal Species in the mojavensis Cluster.</title>
        <authorList>
            <person name="Vanderlinde T."/>
            <person name="Dupim E.G."/>
            <person name="Nazario-Yepiz N.O."/>
            <person name="Carvalho A.B."/>
        </authorList>
    </citation>
    <scope>NUCLEOTIDE SEQUENCE [LARGE SCALE GENOMIC DNA]</scope>
    <source>
        <strain evidence="17">Navoj_Jal97</strain>
        <tissue evidence="17">Whole organism</tissue>
    </source>
</reference>
<accession>A0A484ARD2</accession>
<keyword evidence="4" id="KW-1003">Cell membrane</keyword>
<dbReference type="GO" id="GO:0005886">
    <property type="term" value="C:plasma membrane"/>
    <property type="evidence" value="ECO:0007669"/>
    <property type="project" value="UniProtKB-SubCell"/>
</dbReference>
<dbReference type="Pfam" id="PF01433">
    <property type="entry name" value="Peptidase_M1"/>
    <property type="match status" value="1"/>
</dbReference>
<keyword evidence="9" id="KW-0378">Hydrolase</keyword>
<dbReference type="PRINTS" id="PR00756">
    <property type="entry name" value="ALADIPTASE"/>
</dbReference>
<evidence type="ECO:0000256" key="12">
    <source>
        <dbReference type="ARBA" id="ARBA00023136"/>
    </source>
</evidence>
<keyword evidence="11" id="KW-0482">Metalloprotease</keyword>
<dbReference type="Gene3D" id="1.10.3480.20">
    <property type="match status" value="1"/>
</dbReference>
<dbReference type="GO" id="GO:0098552">
    <property type="term" value="C:side of membrane"/>
    <property type="evidence" value="ECO:0007669"/>
    <property type="project" value="UniProtKB-KW"/>
</dbReference>
<evidence type="ECO:0000313" key="17">
    <source>
        <dbReference type="EMBL" id="TDG38430.1"/>
    </source>
</evidence>
<dbReference type="GO" id="GO:0043171">
    <property type="term" value="P:peptide catabolic process"/>
    <property type="evidence" value="ECO:0007669"/>
    <property type="project" value="TreeGrafter"/>
</dbReference>
<dbReference type="OrthoDB" id="10031169at2759"/>
<evidence type="ECO:0000256" key="14">
    <source>
        <dbReference type="ARBA" id="ARBA00023288"/>
    </source>
</evidence>
<evidence type="ECO:0000256" key="11">
    <source>
        <dbReference type="ARBA" id="ARBA00023049"/>
    </source>
</evidence>
<evidence type="ECO:0008006" key="19">
    <source>
        <dbReference type="Google" id="ProtNLM"/>
    </source>
</evidence>
<evidence type="ECO:0000256" key="8">
    <source>
        <dbReference type="ARBA" id="ARBA00022729"/>
    </source>
</evidence>
<dbReference type="InterPro" id="IPR024571">
    <property type="entry name" value="ERAP1-like_C_dom"/>
</dbReference>
<evidence type="ECO:0000256" key="6">
    <source>
        <dbReference type="ARBA" id="ARBA00022670"/>
    </source>
</evidence>
<dbReference type="FunFam" id="2.60.40.1910:FF:000008">
    <property type="entry name" value="Aminopeptidase"/>
    <property type="match status" value="1"/>
</dbReference>
<keyword evidence="5" id="KW-0336">GPI-anchor</keyword>
<dbReference type="InterPro" id="IPR001930">
    <property type="entry name" value="Peptidase_M1"/>
</dbReference>
<keyword evidence="13" id="KW-0325">Glycoprotein</keyword>
<feature type="non-terminal residue" evidence="17">
    <location>
        <position position="369"/>
    </location>
</feature>
<evidence type="ECO:0000256" key="5">
    <source>
        <dbReference type="ARBA" id="ARBA00022622"/>
    </source>
</evidence>
<evidence type="ECO:0000259" key="15">
    <source>
        <dbReference type="Pfam" id="PF01433"/>
    </source>
</evidence>
<keyword evidence="12" id="KW-0472">Membrane</keyword>
<dbReference type="GO" id="GO:0005615">
    <property type="term" value="C:extracellular space"/>
    <property type="evidence" value="ECO:0007669"/>
    <property type="project" value="TreeGrafter"/>
</dbReference>